<name>A0A453HPS9_AEGTS</name>
<evidence type="ECO:0000256" key="1">
    <source>
        <dbReference type="ARBA" id="ARBA00010199"/>
    </source>
</evidence>
<feature type="transmembrane region" description="Helical" evidence="2">
    <location>
        <begin position="45"/>
        <end position="68"/>
    </location>
</feature>
<reference evidence="3" key="3">
    <citation type="journal article" date="2017" name="Nature">
        <title>Genome sequence of the progenitor of the wheat D genome Aegilops tauschii.</title>
        <authorList>
            <person name="Luo M.C."/>
            <person name="Gu Y.Q."/>
            <person name="Puiu D."/>
            <person name="Wang H."/>
            <person name="Twardziok S.O."/>
            <person name="Deal K.R."/>
            <person name="Huo N."/>
            <person name="Zhu T."/>
            <person name="Wang L."/>
            <person name="Wang Y."/>
            <person name="McGuire P.E."/>
            <person name="Liu S."/>
            <person name="Long H."/>
            <person name="Ramasamy R.K."/>
            <person name="Rodriguez J.C."/>
            <person name="Van S.L."/>
            <person name="Yuan L."/>
            <person name="Wang Z."/>
            <person name="Xia Z."/>
            <person name="Xiao L."/>
            <person name="Anderson O.D."/>
            <person name="Ouyang S."/>
            <person name="Liang Y."/>
            <person name="Zimin A.V."/>
            <person name="Pertea G."/>
            <person name="Qi P."/>
            <person name="Bennetzen J.L."/>
            <person name="Dai X."/>
            <person name="Dawson M.W."/>
            <person name="Muller H.G."/>
            <person name="Kugler K."/>
            <person name="Rivarola-Duarte L."/>
            <person name="Spannagl M."/>
            <person name="Mayer K.F.X."/>
            <person name="Lu F.H."/>
            <person name="Bevan M.W."/>
            <person name="Leroy P."/>
            <person name="Li P."/>
            <person name="You F.M."/>
            <person name="Sun Q."/>
            <person name="Liu Z."/>
            <person name="Lyons E."/>
            <person name="Wicker T."/>
            <person name="Salzberg S.L."/>
            <person name="Devos K.M."/>
            <person name="Dvorak J."/>
        </authorList>
    </citation>
    <scope>NUCLEOTIDE SEQUENCE [LARGE SCALE GENOMIC DNA]</scope>
    <source>
        <strain evidence="3">cv. AL8/78</strain>
    </source>
</reference>
<reference evidence="3" key="4">
    <citation type="submission" date="2019-03" db="UniProtKB">
        <authorList>
            <consortium name="EnsemblPlants"/>
        </authorList>
    </citation>
    <scope>IDENTIFICATION</scope>
</reference>
<organism evidence="3 4">
    <name type="scientific">Aegilops tauschii subsp. strangulata</name>
    <name type="common">Goatgrass</name>
    <dbReference type="NCBI Taxonomy" id="200361"/>
    <lineage>
        <taxon>Eukaryota</taxon>
        <taxon>Viridiplantae</taxon>
        <taxon>Streptophyta</taxon>
        <taxon>Embryophyta</taxon>
        <taxon>Tracheophyta</taxon>
        <taxon>Spermatophyta</taxon>
        <taxon>Magnoliopsida</taxon>
        <taxon>Liliopsida</taxon>
        <taxon>Poales</taxon>
        <taxon>Poaceae</taxon>
        <taxon>BOP clade</taxon>
        <taxon>Pooideae</taxon>
        <taxon>Triticodae</taxon>
        <taxon>Triticeae</taxon>
        <taxon>Triticinae</taxon>
        <taxon>Aegilops</taxon>
    </lineage>
</organism>
<reference evidence="4" key="2">
    <citation type="journal article" date="2017" name="Nat. Plants">
        <title>The Aegilops tauschii genome reveals multiple impacts of transposons.</title>
        <authorList>
            <person name="Zhao G."/>
            <person name="Zou C."/>
            <person name="Li K."/>
            <person name="Wang K."/>
            <person name="Li T."/>
            <person name="Gao L."/>
            <person name="Zhang X."/>
            <person name="Wang H."/>
            <person name="Yang Z."/>
            <person name="Liu X."/>
            <person name="Jiang W."/>
            <person name="Mao L."/>
            <person name="Kong X."/>
            <person name="Jiao Y."/>
            <person name="Jia J."/>
        </authorList>
    </citation>
    <scope>NUCLEOTIDE SEQUENCE [LARGE SCALE GENOMIC DNA]</scope>
    <source>
        <strain evidence="4">cv. AL8/78</strain>
    </source>
</reference>
<dbReference type="GO" id="GO:0042910">
    <property type="term" value="F:xenobiotic transmembrane transporter activity"/>
    <property type="evidence" value="ECO:0007669"/>
    <property type="project" value="InterPro"/>
</dbReference>
<evidence type="ECO:0000256" key="2">
    <source>
        <dbReference type="SAM" id="Phobius"/>
    </source>
</evidence>
<evidence type="ECO:0000313" key="4">
    <source>
        <dbReference type="Proteomes" id="UP000015105"/>
    </source>
</evidence>
<keyword evidence="2" id="KW-0472">Membrane</keyword>
<dbReference type="InterPro" id="IPR002528">
    <property type="entry name" value="MATE_fam"/>
</dbReference>
<comment type="similarity">
    <text evidence="1">Belongs to the multi antimicrobial extrusion (MATE) (TC 2.A.66.1) family.</text>
</comment>
<accession>A0A453HPS9</accession>
<keyword evidence="2" id="KW-1133">Transmembrane helix</keyword>
<reference evidence="4" key="1">
    <citation type="journal article" date="2014" name="Science">
        <title>Ancient hybridizations among the ancestral genomes of bread wheat.</title>
        <authorList>
            <consortium name="International Wheat Genome Sequencing Consortium,"/>
            <person name="Marcussen T."/>
            <person name="Sandve S.R."/>
            <person name="Heier L."/>
            <person name="Spannagl M."/>
            <person name="Pfeifer M."/>
            <person name="Jakobsen K.S."/>
            <person name="Wulff B.B."/>
            <person name="Steuernagel B."/>
            <person name="Mayer K.F."/>
            <person name="Olsen O.A."/>
        </authorList>
    </citation>
    <scope>NUCLEOTIDE SEQUENCE [LARGE SCALE GENOMIC DNA]</scope>
    <source>
        <strain evidence="4">cv. AL8/78</strain>
    </source>
</reference>
<dbReference type="Pfam" id="PF01554">
    <property type="entry name" value="MatE"/>
    <property type="match status" value="1"/>
</dbReference>
<reference evidence="3" key="5">
    <citation type="journal article" date="2021" name="G3 (Bethesda)">
        <title>Aegilops tauschii genome assembly Aet v5.0 features greater sequence contiguity and improved annotation.</title>
        <authorList>
            <person name="Wang L."/>
            <person name="Zhu T."/>
            <person name="Rodriguez J.C."/>
            <person name="Deal K.R."/>
            <person name="Dubcovsky J."/>
            <person name="McGuire P.E."/>
            <person name="Lux T."/>
            <person name="Spannagl M."/>
            <person name="Mayer K.F.X."/>
            <person name="Baldrich P."/>
            <person name="Meyers B.C."/>
            <person name="Huo N."/>
            <person name="Gu Y.Q."/>
            <person name="Zhou H."/>
            <person name="Devos K.M."/>
            <person name="Bennetzen J.L."/>
            <person name="Unver T."/>
            <person name="Budak H."/>
            <person name="Gulick P.J."/>
            <person name="Galiba G."/>
            <person name="Kalapos B."/>
            <person name="Nelson D.R."/>
            <person name="Li P."/>
            <person name="You F.M."/>
            <person name="Luo M.C."/>
            <person name="Dvorak J."/>
        </authorList>
    </citation>
    <scope>NUCLEOTIDE SEQUENCE [LARGE SCALE GENOMIC DNA]</scope>
    <source>
        <strain evidence="3">cv. AL8/78</strain>
    </source>
</reference>
<feature type="transmembrane region" description="Helical" evidence="2">
    <location>
        <begin position="7"/>
        <end position="25"/>
    </location>
</feature>
<dbReference type="GO" id="GO:0016020">
    <property type="term" value="C:membrane"/>
    <property type="evidence" value="ECO:0007669"/>
    <property type="project" value="InterPro"/>
</dbReference>
<dbReference type="PANTHER" id="PTHR11206">
    <property type="entry name" value="MULTIDRUG RESISTANCE PROTEIN"/>
    <property type="match status" value="1"/>
</dbReference>
<keyword evidence="4" id="KW-1185">Reference proteome</keyword>
<keyword evidence="2" id="KW-0812">Transmembrane</keyword>
<dbReference type="GO" id="GO:0015297">
    <property type="term" value="F:antiporter activity"/>
    <property type="evidence" value="ECO:0007669"/>
    <property type="project" value="InterPro"/>
</dbReference>
<evidence type="ECO:0008006" key="5">
    <source>
        <dbReference type="Google" id="ProtNLM"/>
    </source>
</evidence>
<dbReference type="Gramene" id="AET4Gv20266600.6">
    <property type="protein sequence ID" value="AET4Gv20266600.6"/>
    <property type="gene ID" value="AET4Gv20266600"/>
</dbReference>
<evidence type="ECO:0000313" key="3">
    <source>
        <dbReference type="EnsemblPlants" id="AET4Gv20266600.6"/>
    </source>
</evidence>
<dbReference type="Proteomes" id="UP000015105">
    <property type="component" value="Chromosome 4D"/>
</dbReference>
<dbReference type="EnsemblPlants" id="AET4Gv20266600.6">
    <property type="protein sequence ID" value="AET4Gv20266600.6"/>
    <property type="gene ID" value="AET4Gv20266600"/>
</dbReference>
<dbReference type="AlphaFoldDB" id="A0A453HPS9"/>
<sequence>MFTESRAVANAVADLSPLLAFSILLNSVQPVLPGVAVGAGWQSVVAYVNITSYYMIGIPLGVVLGYIVRFQVKVITQIISPSHHYHGGSSSPRFVFATIYMFKKLGHLDWDAGRNTGSNCCTCVHNTWD</sequence>
<proteinExistence type="inferred from homology"/>
<protein>
    <recommendedName>
        <fullName evidence="5">Protein TRANSPARENT TESTA 12</fullName>
    </recommendedName>
</protein>